<accession>A0A7X5QV14</accession>
<keyword evidence="2" id="KW-1185">Reference proteome</keyword>
<protein>
    <recommendedName>
        <fullName evidence="3">Methyltransferase family protein</fullName>
    </recommendedName>
</protein>
<dbReference type="EMBL" id="JAAQTL010000001">
    <property type="protein sequence ID" value="NID15840.1"/>
    <property type="molecule type" value="Genomic_DNA"/>
</dbReference>
<dbReference type="InterPro" id="IPR029063">
    <property type="entry name" value="SAM-dependent_MTases_sf"/>
</dbReference>
<dbReference type="Gene3D" id="3.40.50.150">
    <property type="entry name" value="Vaccinia Virus protein VP39"/>
    <property type="match status" value="1"/>
</dbReference>
<gene>
    <name evidence="1" type="ORF">HBF32_10265</name>
</gene>
<evidence type="ECO:0008006" key="3">
    <source>
        <dbReference type="Google" id="ProtNLM"/>
    </source>
</evidence>
<comment type="caution">
    <text evidence="1">The sequence shown here is derived from an EMBL/GenBank/DDBJ whole genome shotgun (WGS) entry which is preliminary data.</text>
</comment>
<dbReference type="Proteomes" id="UP000518878">
    <property type="component" value="Unassembled WGS sequence"/>
</dbReference>
<dbReference type="CDD" id="cd02440">
    <property type="entry name" value="AdoMet_MTases"/>
    <property type="match status" value="1"/>
</dbReference>
<evidence type="ECO:0000313" key="2">
    <source>
        <dbReference type="Proteomes" id="UP000518878"/>
    </source>
</evidence>
<dbReference type="AlphaFoldDB" id="A0A7X5QV14"/>
<organism evidence="1 2">
    <name type="scientific">Luteibacter yeojuensis</name>
    <dbReference type="NCBI Taxonomy" id="345309"/>
    <lineage>
        <taxon>Bacteria</taxon>
        <taxon>Pseudomonadati</taxon>
        <taxon>Pseudomonadota</taxon>
        <taxon>Gammaproteobacteria</taxon>
        <taxon>Lysobacterales</taxon>
        <taxon>Rhodanobacteraceae</taxon>
        <taxon>Luteibacter</taxon>
    </lineage>
</organism>
<dbReference type="SUPFAM" id="SSF53335">
    <property type="entry name" value="S-adenosyl-L-methionine-dependent methyltransferases"/>
    <property type="match status" value="1"/>
</dbReference>
<reference evidence="1 2" key="1">
    <citation type="journal article" date="2006" name="Int. J. Syst. Evol. Microbiol.">
        <title>Dyella yeojuensis sp. nov., isolated from greenhouse soil in Korea.</title>
        <authorList>
            <person name="Kim B.Y."/>
            <person name="Weon H.Y."/>
            <person name="Lee K.H."/>
            <person name="Seok S.J."/>
            <person name="Kwon S.W."/>
            <person name="Go S.J."/>
            <person name="Stackebrandt E."/>
        </authorList>
    </citation>
    <scope>NUCLEOTIDE SEQUENCE [LARGE SCALE GENOMIC DNA]</scope>
    <source>
        <strain evidence="1 2">DSM 17673</strain>
    </source>
</reference>
<name>A0A7X5QV14_9GAMM</name>
<evidence type="ECO:0000313" key="1">
    <source>
        <dbReference type="EMBL" id="NID15840.1"/>
    </source>
</evidence>
<sequence>MESLASTVTFLEAEEGWRRPSAFLWRAEAADRLDLLLLGAHDEALHARAIGLLDAMEAIDGEGFAAIRAAIRAGEGRMALDAWLDVGIPTGQHYDVLDHVLAGVLAIEEPDVARPAPPPDMVFYQPTPARHIIDGVNRARIAADDVVMDLGAGLGHVPILVNVLTGARTSGVEREPGYVARAMEAARGLGLRDVNIAVGDARDADLSDASVFYLFTPFVGTVLRDVVAKIEREARRRPVRVVSLGPCTRTFARMGWLGSDDADPSATDRIVVFRSLHALA</sequence>
<proteinExistence type="predicted"/>
<dbReference type="RefSeq" id="WP_166699533.1">
    <property type="nucleotide sequence ID" value="NZ_JAAQTL010000001.1"/>
</dbReference>